<comment type="caution">
    <text evidence="1">The sequence shown here is derived from an EMBL/GenBank/DDBJ whole genome shotgun (WGS) entry which is preliminary data.</text>
</comment>
<dbReference type="Proteomes" id="UP000031197">
    <property type="component" value="Unassembled WGS sequence"/>
</dbReference>
<evidence type="ECO:0000313" key="2">
    <source>
        <dbReference type="Proteomes" id="UP000031197"/>
    </source>
</evidence>
<protein>
    <submittedName>
        <fullName evidence="1">Uncharacterized protein</fullName>
    </submittedName>
</protein>
<keyword evidence="2" id="KW-1185">Reference proteome</keyword>
<dbReference type="RefSeq" id="WP_039219057.1">
    <property type="nucleotide sequence ID" value="NZ_JWLW01000012.1"/>
</dbReference>
<accession>A0A0B3XY55</accession>
<evidence type="ECO:0000313" key="1">
    <source>
        <dbReference type="EMBL" id="KHT54441.1"/>
    </source>
</evidence>
<gene>
    <name evidence="1" type="ORF">RJ41_07965</name>
</gene>
<proteinExistence type="predicted"/>
<name>A0A0B3XY55_9ALTE</name>
<sequence>MSLQLSFSNITTPLDSRFTQFLSALFRQECADDAEHMELVFQFPDLEDGISDIFLLHTRAAEGSTHLIDKLYCIRETKQERFVWAYVGSGSCLGSTLIVHHCEEPKSVDEVLHYWQNKMLADINNQNIDIDVNLAAIEETNKVALHLAG</sequence>
<dbReference type="EMBL" id="JWLW01000012">
    <property type="protein sequence ID" value="KHT54441.1"/>
    <property type="molecule type" value="Genomic_DNA"/>
</dbReference>
<organism evidence="1 2">
    <name type="scientific">Alteromonas marina</name>
    <dbReference type="NCBI Taxonomy" id="203795"/>
    <lineage>
        <taxon>Bacteria</taxon>
        <taxon>Pseudomonadati</taxon>
        <taxon>Pseudomonadota</taxon>
        <taxon>Gammaproteobacteria</taxon>
        <taxon>Alteromonadales</taxon>
        <taxon>Alteromonadaceae</taxon>
        <taxon>Alteromonas/Salinimonas group</taxon>
        <taxon>Alteromonas</taxon>
    </lineage>
</organism>
<dbReference type="AlphaFoldDB" id="A0A0B3XY55"/>
<reference evidence="1 2" key="1">
    <citation type="submission" date="2014-12" db="EMBL/GenBank/DDBJ databases">
        <title>Genome sequencing of Alteromonas marina AD001.</title>
        <authorList>
            <person name="Adrian T.G.S."/>
            <person name="Chan K.G."/>
        </authorList>
    </citation>
    <scope>NUCLEOTIDE SEQUENCE [LARGE SCALE GENOMIC DNA]</scope>
    <source>
        <strain evidence="1 2">AD001</strain>
    </source>
</reference>